<dbReference type="Pfam" id="PF13671">
    <property type="entry name" value="AAA_33"/>
    <property type="match status" value="1"/>
</dbReference>
<dbReference type="Gene3D" id="3.40.50.300">
    <property type="entry name" value="P-loop containing nucleotide triphosphate hydrolases"/>
    <property type="match status" value="1"/>
</dbReference>
<proteinExistence type="predicted"/>
<evidence type="ECO:0000256" key="1">
    <source>
        <dbReference type="SAM" id="Phobius"/>
    </source>
</evidence>
<sequence length="190" mass="21246">MLAVADRSLVLVSGIPGAGKSRLLRGLRTTGPEPAVLDSDLVRERMEARLPAGTAYRWYRPLVHLCYRFQVLLAMFGLVGPLVVHLPATGVFTRAAMLTVAVLALRRPYLIWLDVDPTEARRGQFSRGRVLGERCFKRHARRGTEFVRRLREGYRPPGWSGVLVLDRRQAGRGLVLAGNAHQRPDDTTLI</sequence>
<accession>A0ABP9PNE8</accession>
<protein>
    <recommendedName>
        <fullName evidence="4">AAA domain-containing protein</fullName>
    </recommendedName>
</protein>
<keyword evidence="1" id="KW-1133">Transmembrane helix</keyword>
<evidence type="ECO:0008006" key="4">
    <source>
        <dbReference type="Google" id="ProtNLM"/>
    </source>
</evidence>
<reference evidence="3" key="1">
    <citation type="journal article" date="2019" name="Int. J. Syst. Evol. Microbiol.">
        <title>The Global Catalogue of Microorganisms (GCM) 10K type strain sequencing project: providing services to taxonomists for standard genome sequencing and annotation.</title>
        <authorList>
            <consortium name="The Broad Institute Genomics Platform"/>
            <consortium name="The Broad Institute Genome Sequencing Center for Infectious Disease"/>
            <person name="Wu L."/>
            <person name="Ma J."/>
        </authorList>
    </citation>
    <scope>NUCLEOTIDE SEQUENCE [LARGE SCALE GENOMIC DNA]</scope>
    <source>
        <strain evidence="3">JCM 18303</strain>
    </source>
</reference>
<dbReference type="SUPFAM" id="SSF52540">
    <property type="entry name" value="P-loop containing nucleoside triphosphate hydrolases"/>
    <property type="match status" value="1"/>
</dbReference>
<evidence type="ECO:0000313" key="3">
    <source>
        <dbReference type="Proteomes" id="UP001428817"/>
    </source>
</evidence>
<keyword evidence="1" id="KW-0472">Membrane</keyword>
<dbReference type="Proteomes" id="UP001428817">
    <property type="component" value="Unassembled WGS sequence"/>
</dbReference>
<name>A0ABP9PNE8_9PSEU</name>
<keyword evidence="3" id="KW-1185">Reference proteome</keyword>
<gene>
    <name evidence="2" type="ORF">GCM10023321_09620</name>
</gene>
<dbReference type="EMBL" id="BAABJP010000003">
    <property type="protein sequence ID" value="GAA5147976.1"/>
    <property type="molecule type" value="Genomic_DNA"/>
</dbReference>
<evidence type="ECO:0000313" key="2">
    <source>
        <dbReference type="EMBL" id="GAA5147976.1"/>
    </source>
</evidence>
<dbReference type="InterPro" id="IPR027417">
    <property type="entry name" value="P-loop_NTPase"/>
</dbReference>
<feature type="transmembrane region" description="Helical" evidence="1">
    <location>
        <begin position="65"/>
        <end position="86"/>
    </location>
</feature>
<comment type="caution">
    <text evidence="2">The sequence shown here is derived from an EMBL/GenBank/DDBJ whole genome shotgun (WGS) entry which is preliminary data.</text>
</comment>
<keyword evidence="1" id="KW-0812">Transmembrane</keyword>
<organism evidence="2 3">
    <name type="scientific">Pseudonocardia eucalypti</name>
    <dbReference type="NCBI Taxonomy" id="648755"/>
    <lineage>
        <taxon>Bacteria</taxon>
        <taxon>Bacillati</taxon>
        <taxon>Actinomycetota</taxon>
        <taxon>Actinomycetes</taxon>
        <taxon>Pseudonocardiales</taxon>
        <taxon>Pseudonocardiaceae</taxon>
        <taxon>Pseudonocardia</taxon>
    </lineage>
</organism>